<keyword evidence="2" id="KW-1185">Reference proteome</keyword>
<dbReference type="Proteomes" id="UP000292958">
    <property type="component" value="Unassembled WGS sequence"/>
</dbReference>
<evidence type="ECO:0000313" key="1">
    <source>
        <dbReference type="EMBL" id="RZU40311.1"/>
    </source>
</evidence>
<dbReference type="EMBL" id="SHKW01000001">
    <property type="protein sequence ID" value="RZU40311.1"/>
    <property type="molecule type" value="Genomic_DNA"/>
</dbReference>
<dbReference type="AlphaFoldDB" id="A0A4Q7YTD2"/>
<reference evidence="1 2" key="1">
    <citation type="submission" date="2019-02" db="EMBL/GenBank/DDBJ databases">
        <title>Genomic Encyclopedia of Archaeal and Bacterial Type Strains, Phase II (KMG-II): from individual species to whole genera.</title>
        <authorList>
            <person name="Goeker M."/>
        </authorList>
    </citation>
    <scope>NUCLEOTIDE SEQUENCE [LARGE SCALE GENOMIC DNA]</scope>
    <source>
        <strain evidence="1 2">DSM 18101</strain>
    </source>
</reference>
<dbReference type="RefSeq" id="WP_242617826.1">
    <property type="nucleotide sequence ID" value="NZ_SHKW01000001.1"/>
</dbReference>
<sequence length="187" mass="21236">MWFDLISRALRQLLHWPPEVQPKAPKPKEEARAVHMSNPLRSTVTVDGNKFDALASTVRFATLKDRAGMPEMGTLSTAIKIYIDFHDDTNVPYGTLQRLFDLAHVVTRDKIVDMKIEYWKDDSKKDALCSYKFKGWISRFETGNPLPTSTPDGNSDLSSHSTVNHLLTLELEPAMNQQNFKDITMGN</sequence>
<comment type="caution">
    <text evidence="1">The sequence shown here is derived from an EMBL/GenBank/DDBJ whole genome shotgun (WGS) entry which is preliminary data.</text>
</comment>
<name>A0A4Q7YTD2_9BACT</name>
<organism evidence="1 2">
    <name type="scientific">Edaphobacter modestus</name>
    <dbReference type="NCBI Taxonomy" id="388466"/>
    <lineage>
        <taxon>Bacteria</taxon>
        <taxon>Pseudomonadati</taxon>
        <taxon>Acidobacteriota</taxon>
        <taxon>Terriglobia</taxon>
        <taxon>Terriglobales</taxon>
        <taxon>Acidobacteriaceae</taxon>
        <taxon>Edaphobacter</taxon>
    </lineage>
</organism>
<proteinExistence type="predicted"/>
<gene>
    <name evidence="1" type="ORF">BDD14_1757</name>
</gene>
<protein>
    <submittedName>
        <fullName evidence="1">Uncharacterized protein</fullName>
    </submittedName>
</protein>
<accession>A0A4Q7YTD2</accession>
<evidence type="ECO:0000313" key="2">
    <source>
        <dbReference type="Proteomes" id="UP000292958"/>
    </source>
</evidence>